<dbReference type="AlphaFoldDB" id="A0A1F4VIR7"/>
<dbReference type="STRING" id="1802630.A3H26_02460"/>
<name>A0A1F4VIR7_UNCKA</name>
<dbReference type="Proteomes" id="UP000177763">
    <property type="component" value="Unassembled WGS sequence"/>
</dbReference>
<sequence length="111" mass="12238">MTARIDFYENELVPKNQGGQSIGVVQLALVLIAIVIMFVTAGPEPSDLITFAILILLETALGGIKNSGNRFSDSTVEKLAQFSDEEIKQVVGHKHLNLALRQVREWEESTD</sequence>
<keyword evidence="1" id="KW-1133">Transmembrane helix</keyword>
<dbReference type="EMBL" id="MEVN01000020">
    <property type="protein sequence ID" value="OGC57167.1"/>
    <property type="molecule type" value="Genomic_DNA"/>
</dbReference>
<protein>
    <submittedName>
        <fullName evidence="2">Uncharacterized protein</fullName>
    </submittedName>
</protein>
<proteinExistence type="predicted"/>
<keyword evidence="1" id="KW-0472">Membrane</keyword>
<comment type="caution">
    <text evidence="2">The sequence shown here is derived from an EMBL/GenBank/DDBJ whole genome shotgun (WGS) entry which is preliminary data.</text>
</comment>
<keyword evidence="1" id="KW-0812">Transmembrane</keyword>
<feature type="transmembrane region" description="Helical" evidence="1">
    <location>
        <begin position="48"/>
        <end position="64"/>
    </location>
</feature>
<evidence type="ECO:0000256" key="1">
    <source>
        <dbReference type="SAM" id="Phobius"/>
    </source>
</evidence>
<evidence type="ECO:0000313" key="2">
    <source>
        <dbReference type="EMBL" id="OGC57167.1"/>
    </source>
</evidence>
<reference evidence="2 3" key="1">
    <citation type="journal article" date="2016" name="Nat. Commun.">
        <title>Thousands of microbial genomes shed light on interconnected biogeochemical processes in an aquifer system.</title>
        <authorList>
            <person name="Anantharaman K."/>
            <person name="Brown C.T."/>
            <person name="Hug L.A."/>
            <person name="Sharon I."/>
            <person name="Castelle C.J."/>
            <person name="Probst A.J."/>
            <person name="Thomas B.C."/>
            <person name="Singh A."/>
            <person name="Wilkins M.J."/>
            <person name="Karaoz U."/>
            <person name="Brodie E.L."/>
            <person name="Williams K.H."/>
            <person name="Hubbard S.S."/>
            <person name="Banfield J.F."/>
        </authorList>
    </citation>
    <scope>NUCLEOTIDE SEQUENCE [LARGE SCALE GENOMIC DNA]</scope>
</reference>
<gene>
    <name evidence="2" type="ORF">A3H26_02460</name>
</gene>
<organism evidence="2 3">
    <name type="scientific">candidate division WWE3 bacterium RIFCSPLOWO2_12_FULL_36_10</name>
    <dbReference type="NCBI Taxonomy" id="1802630"/>
    <lineage>
        <taxon>Bacteria</taxon>
        <taxon>Katanobacteria</taxon>
    </lineage>
</organism>
<accession>A0A1F4VIR7</accession>
<evidence type="ECO:0000313" key="3">
    <source>
        <dbReference type="Proteomes" id="UP000177763"/>
    </source>
</evidence>
<feature type="transmembrane region" description="Helical" evidence="1">
    <location>
        <begin position="21"/>
        <end position="42"/>
    </location>
</feature>